<organism evidence="2 3">
    <name type="scientific">Enterovibrio norvegicus DSM 15893</name>
    <dbReference type="NCBI Taxonomy" id="1121869"/>
    <lineage>
        <taxon>Bacteria</taxon>
        <taxon>Pseudomonadati</taxon>
        <taxon>Pseudomonadota</taxon>
        <taxon>Gammaproteobacteria</taxon>
        <taxon>Vibrionales</taxon>
        <taxon>Vibrionaceae</taxon>
        <taxon>Enterovibrio</taxon>
    </lineage>
</organism>
<dbReference type="Proteomes" id="UP000182692">
    <property type="component" value="Unassembled WGS sequence"/>
</dbReference>
<evidence type="ECO:0000313" key="2">
    <source>
        <dbReference type="EMBL" id="SFQ33673.1"/>
    </source>
</evidence>
<name>A0A1I5XNW1_9GAMM</name>
<dbReference type="PANTHER" id="PTHR46889">
    <property type="entry name" value="TRANSPOSASE INSF FOR INSERTION SEQUENCE IS3B-RELATED"/>
    <property type="match status" value="1"/>
</dbReference>
<reference evidence="2 3" key="1">
    <citation type="submission" date="2016-10" db="EMBL/GenBank/DDBJ databases">
        <authorList>
            <person name="de Groot N.N."/>
        </authorList>
    </citation>
    <scope>NUCLEOTIDE SEQUENCE [LARGE SCALE GENOMIC DNA]</scope>
    <source>
        <strain evidence="2 3">DSM 15893</strain>
    </source>
</reference>
<dbReference type="PROSITE" id="PS50994">
    <property type="entry name" value="INTEGRASE"/>
    <property type="match status" value="1"/>
</dbReference>
<dbReference type="OrthoDB" id="9810995at2"/>
<evidence type="ECO:0000259" key="1">
    <source>
        <dbReference type="PROSITE" id="PS50994"/>
    </source>
</evidence>
<dbReference type="Gene3D" id="3.30.420.10">
    <property type="entry name" value="Ribonuclease H-like superfamily/Ribonuclease H"/>
    <property type="match status" value="1"/>
</dbReference>
<protein>
    <submittedName>
        <fullName evidence="2">Integrase core domain-containing protein</fullName>
    </submittedName>
</protein>
<accession>A0A1I5XNW1</accession>
<feature type="domain" description="Integrase catalytic" evidence="1">
    <location>
        <begin position="1"/>
        <end position="127"/>
    </location>
</feature>
<dbReference type="AlphaFoldDB" id="A0A1I5XNW1"/>
<dbReference type="InterPro" id="IPR001584">
    <property type="entry name" value="Integrase_cat-core"/>
</dbReference>
<proteinExistence type="predicted"/>
<dbReference type="InterPro" id="IPR050900">
    <property type="entry name" value="Transposase_IS3/IS150/IS904"/>
</dbReference>
<gene>
    <name evidence="2" type="ORF">SAMN03084138_04785</name>
</gene>
<dbReference type="EMBL" id="FOWR01000070">
    <property type="protein sequence ID" value="SFQ33673.1"/>
    <property type="molecule type" value="Genomic_DNA"/>
</dbReference>
<dbReference type="RefSeq" id="WP_074928876.1">
    <property type="nucleotide sequence ID" value="NZ_FOWR01000070.1"/>
</dbReference>
<dbReference type="PANTHER" id="PTHR46889:SF5">
    <property type="entry name" value="INTEGRASE PROTEIN"/>
    <property type="match status" value="1"/>
</dbReference>
<feature type="non-terminal residue" evidence="2">
    <location>
        <position position="1"/>
    </location>
</feature>
<dbReference type="SUPFAM" id="SSF53098">
    <property type="entry name" value="Ribonuclease H-like"/>
    <property type="match status" value="1"/>
</dbReference>
<dbReference type="GO" id="GO:0015074">
    <property type="term" value="P:DNA integration"/>
    <property type="evidence" value="ECO:0007669"/>
    <property type="project" value="InterPro"/>
</dbReference>
<dbReference type="InterPro" id="IPR012337">
    <property type="entry name" value="RNaseH-like_sf"/>
</dbReference>
<dbReference type="GO" id="GO:0003676">
    <property type="term" value="F:nucleic acid binding"/>
    <property type="evidence" value="ECO:0007669"/>
    <property type="project" value="InterPro"/>
</dbReference>
<sequence>IMGFHLDDNMKASTVKRAFTHALKQRRADSLLVHHSDRGVQYCSDEYQRIHKQHDVMCSMTDGYDCYQNALAERVNGILKNEYLLIKPRDLEEARKMVAESVDIYNQRRPHTALKYKTPDEVHQAFYA</sequence>
<evidence type="ECO:0000313" key="3">
    <source>
        <dbReference type="Proteomes" id="UP000182692"/>
    </source>
</evidence>
<dbReference type="Pfam" id="PF13683">
    <property type="entry name" value="rve_3"/>
    <property type="match status" value="1"/>
</dbReference>
<dbReference type="STRING" id="1121869.SAMN03084138_04785"/>
<dbReference type="InterPro" id="IPR036397">
    <property type="entry name" value="RNaseH_sf"/>
</dbReference>
<dbReference type="GeneID" id="35869573"/>